<organism evidence="2">
    <name type="scientific">Culex pipiens</name>
    <name type="common">House mosquito</name>
    <dbReference type="NCBI Taxonomy" id="7175"/>
    <lineage>
        <taxon>Eukaryota</taxon>
        <taxon>Metazoa</taxon>
        <taxon>Ecdysozoa</taxon>
        <taxon>Arthropoda</taxon>
        <taxon>Hexapoda</taxon>
        <taxon>Insecta</taxon>
        <taxon>Pterygota</taxon>
        <taxon>Neoptera</taxon>
        <taxon>Endopterygota</taxon>
        <taxon>Diptera</taxon>
        <taxon>Nematocera</taxon>
        <taxon>Culicoidea</taxon>
        <taxon>Culicidae</taxon>
        <taxon>Culicinae</taxon>
        <taxon>Culicini</taxon>
        <taxon>Culex</taxon>
        <taxon>Culex</taxon>
    </lineage>
</organism>
<accession>A0A8D8AX47</accession>
<evidence type="ECO:0000313" key="2">
    <source>
        <dbReference type="EMBL" id="CAG6463805.1"/>
    </source>
</evidence>
<dbReference type="EMBL" id="HBUE01049645">
    <property type="protein sequence ID" value="CAG6463805.1"/>
    <property type="molecule type" value="Transcribed_RNA"/>
</dbReference>
<sequence>MMFAGCFFKSGRILPQFSGISSPVKISSGDKCRSRSSRVPKFFKFRDGHFDGSCPARDADRGQLDPDREPCRADHPGRAGQGRSGNRGEGRQGRPADGGGPVGAALHRGLAGEAVPERDHNWGGGSL</sequence>
<proteinExistence type="predicted"/>
<reference evidence="2" key="1">
    <citation type="submission" date="2021-05" db="EMBL/GenBank/DDBJ databases">
        <authorList>
            <person name="Alioto T."/>
            <person name="Alioto T."/>
            <person name="Gomez Garrido J."/>
        </authorList>
    </citation>
    <scope>NUCLEOTIDE SEQUENCE</scope>
</reference>
<protein>
    <submittedName>
        <fullName evidence="2">(northern house mosquito) hypothetical protein</fullName>
    </submittedName>
</protein>
<dbReference type="AlphaFoldDB" id="A0A8D8AX47"/>
<feature type="compositionally biased region" description="Basic and acidic residues" evidence="1">
    <location>
        <begin position="57"/>
        <end position="77"/>
    </location>
</feature>
<evidence type="ECO:0000256" key="1">
    <source>
        <dbReference type="SAM" id="MobiDB-lite"/>
    </source>
</evidence>
<name>A0A8D8AX47_CULPI</name>
<feature type="region of interest" description="Disordered" evidence="1">
    <location>
        <begin position="51"/>
        <end position="127"/>
    </location>
</feature>